<protein>
    <submittedName>
        <fullName evidence="2">Uncharacterized protein</fullName>
    </submittedName>
</protein>
<gene>
    <name evidence="2" type="ORF">HPBE_LOCUS15700</name>
</gene>
<feature type="coiled-coil region" evidence="1">
    <location>
        <begin position="20"/>
        <end position="54"/>
    </location>
</feature>
<organism evidence="2">
    <name type="scientific">Heligmosomoides polygyrus</name>
    <name type="common">Parasitic roundworm</name>
    <dbReference type="NCBI Taxonomy" id="6339"/>
    <lineage>
        <taxon>Eukaryota</taxon>
        <taxon>Metazoa</taxon>
        <taxon>Ecdysozoa</taxon>
        <taxon>Nematoda</taxon>
        <taxon>Chromadorea</taxon>
        <taxon>Rhabditida</taxon>
        <taxon>Rhabditina</taxon>
        <taxon>Rhabditomorpha</taxon>
        <taxon>Strongyloidea</taxon>
        <taxon>Heligmosomidae</taxon>
        <taxon>Heligmosomoides</taxon>
    </lineage>
</organism>
<reference evidence="2" key="1">
    <citation type="submission" date="2018-11" db="EMBL/GenBank/DDBJ databases">
        <authorList>
            <consortium name="Pathogen Informatics"/>
        </authorList>
    </citation>
    <scope>NUCLEOTIDE SEQUENCE [LARGE SCALE GENOMIC DNA]</scope>
</reference>
<evidence type="ECO:0000313" key="2">
    <source>
        <dbReference type="EMBL" id="VDP03622.1"/>
    </source>
</evidence>
<proteinExistence type="predicted"/>
<keyword evidence="1" id="KW-0175">Coiled coil</keyword>
<evidence type="ECO:0000256" key="1">
    <source>
        <dbReference type="SAM" id="Coils"/>
    </source>
</evidence>
<dbReference type="AlphaFoldDB" id="A0A3P7ZT23"/>
<name>A0A3P7ZT23_HELPZ</name>
<accession>A0A3P7ZT23</accession>
<sequence>MERPSKAIRREKSEEAKIQLNLNQQKLVDTELRNAQLRRENLLMEKQILELKLLYWKEKNRL</sequence>
<dbReference type="EMBL" id="UZAH01028996">
    <property type="protein sequence ID" value="VDP03622.1"/>
    <property type="molecule type" value="Genomic_DNA"/>
</dbReference>